<keyword evidence="8" id="KW-0521">NADP</keyword>
<feature type="binding site" evidence="8">
    <location>
        <position position="139"/>
    </location>
    <ligand>
        <name>NADPH</name>
        <dbReference type="ChEBI" id="CHEBI:57783"/>
    </ligand>
</feature>
<feature type="binding site" evidence="8">
    <location>
        <position position="33"/>
    </location>
    <ligand>
        <name>NADPH</name>
        <dbReference type="ChEBI" id="CHEBI:57783"/>
    </ligand>
</feature>
<dbReference type="SUPFAM" id="SSF51735">
    <property type="entry name" value="NAD(P)-binding Rossmann-fold domains"/>
    <property type="match status" value="1"/>
</dbReference>
<evidence type="ECO:0000256" key="6">
    <source>
        <dbReference type="ARBA" id="ARBA00023209"/>
    </source>
</evidence>
<dbReference type="InterPro" id="IPR006109">
    <property type="entry name" value="G3P_DH_NAD-dep_C"/>
</dbReference>
<dbReference type="PRINTS" id="PR00077">
    <property type="entry name" value="GPDHDRGNASE"/>
</dbReference>
<keyword evidence="2 8" id="KW-0444">Lipid biosynthesis</keyword>
<feature type="binding site" evidence="8">
    <location>
        <position position="14"/>
    </location>
    <ligand>
        <name>NADPH</name>
        <dbReference type="ChEBI" id="CHEBI:57783"/>
    </ligand>
</feature>
<accession>A0ABN2LWU9</accession>
<evidence type="ECO:0000313" key="14">
    <source>
        <dbReference type="Proteomes" id="UP001499938"/>
    </source>
</evidence>
<dbReference type="InterPro" id="IPR008927">
    <property type="entry name" value="6-PGluconate_DH-like_C_sf"/>
</dbReference>
<feature type="binding site" evidence="8">
    <location>
        <position position="253"/>
    </location>
    <ligand>
        <name>sn-glycerol 3-phosphate</name>
        <dbReference type="ChEBI" id="CHEBI:57597"/>
    </ligand>
</feature>
<comment type="caution">
    <text evidence="13">The sequence shown here is derived from an EMBL/GenBank/DDBJ whole genome shotgun (WGS) entry which is preliminary data.</text>
</comment>
<dbReference type="Pfam" id="PF01210">
    <property type="entry name" value="NAD_Gly3P_dh_N"/>
    <property type="match status" value="1"/>
</dbReference>
<evidence type="ECO:0000256" key="8">
    <source>
        <dbReference type="HAMAP-Rule" id="MF_00394"/>
    </source>
</evidence>
<comment type="catalytic activity">
    <reaction evidence="8">
        <text>sn-glycerol 3-phosphate + NAD(+) = dihydroxyacetone phosphate + NADH + H(+)</text>
        <dbReference type="Rhea" id="RHEA:11092"/>
        <dbReference type="ChEBI" id="CHEBI:15378"/>
        <dbReference type="ChEBI" id="CHEBI:57540"/>
        <dbReference type="ChEBI" id="CHEBI:57597"/>
        <dbReference type="ChEBI" id="CHEBI:57642"/>
        <dbReference type="ChEBI" id="CHEBI:57945"/>
        <dbReference type="EC" id="1.1.1.94"/>
    </reaction>
</comment>
<evidence type="ECO:0000259" key="11">
    <source>
        <dbReference type="Pfam" id="PF01210"/>
    </source>
</evidence>
<keyword evidence="6 8" id="KW-0594">Phospholipid biosynthesis</keyword>
<dbReference type="NCBIfam" id="NF009098">
    <property type="entry name" value="PRK12439.1"/>
    <property type="match status" value="1"/>
</dbReference>
<feature type="binding site" evidence="8">
    <location>
        <position position="13"/>
    </location>
    <ligand>
        <name>NADPH</name>
        <dbReference type="ChEBI" id="CHEBI:57783"/>
    </ligand>
</feature>
<reference evidence="13 14" key="1">
    <citation type="journal article" date="2019" name="Int. J. Syst. Evol. Microbiol.">
        <title>The Global Catalogue of Microorganisms (GCM) 10K type strain sequencing project: providing services to taxonomists for standard genome sequencing and annotation.</title>
        <authorList>
            <consortium name="The Broad Institute Genomics Platform"/>
            <consortium name="The Broad Institute Genome Sequencing Center for Infectious Disease"/>
            <person name="Wu L."/>
            <person name="Ma J."/>
        </authorList>
    </citation>
    <scope>NUCLEOTIDE SEQUENCE [LARGE SCALE GENOMIC DNA]</scope>
    <source>
        <strain evidence="13 14">JCM 15592</strain>
    </source>
</reference>
<keyword evidence="7 8" id="KW-1208">Phospholipid metabolism</keyword>
<evidence type="ECO:0000313" key="13">
    <source>
        <dbReference type="EMBL" id="GAA1799367.1"/>
    </source>
</evidence>
<evidence type="ECO:0000256" key="3">
    <source>
        <dbReference type="ARBA" id="ARBA00023002"/>
    </source>
</evidence>
<feature type="binding site" evidence="8">
    <location>
        <position position="107"/>
    </location>
    <ligand>
        <name>NADPH</name>
        <dbReference type="ChEBI" id="CHEBI:57783"/>
    </ligand>
</feature>
<feature type="binding site" evidence="8">
    <location>
        <position position="278"/>
    </location>
    <ligand>
        <name>NADPH</name>
        <dbReference type="ChEBI" id="CHEBI:57783"/>
    </ligand>
</feature>
<keyword evidence="8" id="KW-0963">Cytoplasm</keyword>
<evidence type="ECO:0000256" key="1">
    <source>
        <dbReference type="ARBA" id="ARBA00011009"/>
    </source>
</evidence>
<dbReference type="HAMAP" id="MF_00394">
    <property type="entry name" value="NAD_Glyc3P_dehydrog"/>
    <property type="match status" value="1"/>
</dbReference>
<dbReference type="InterPro" id="IPR013328">
    <property type="entry name" value="6PGD_dom2"/>
</dbReference>
<evidence type="ECO:0000256" key="2">
    <source>
        <dbReference type="ARBA" id="ARBA00022516"/>
    </source>
</evidence>
<keyword evidence="3 8" id="KW-0560">Oxidoreductase</keyword>
<keyword evidence="4 8" id="KW-0520">NAD</keyword>
<name>A0ABN2LWU9_9MICO</name>
<evidence type="ECO:0000256" key="7">
    <source>
        <dbReference type="ARBA" id="ARBA00023264"/>
    </source>
</evidence>
<dbReference type="EC" id="1.1.1.94" evidence="8"/>
<feature type="domain" description="Glycerol-3-phosphate dehydrogenase NAD-dependent N-terminal" evidence="11">
    <location>
        <begin position="6"/>
        <end position="159"/>
    </location>
</feature>
<feature type="binding site" evidence="8">
    <location>
        <position position="255"/>
    </location>
    <ligand>
        <name>sn-glycerol 3-phosphate</name>
        <dbReference type="ChEBI" id="CHEBI:57597"/>
    </ligand>
</feature>
<comment type="catalytic activity">
    <reaction evidence="8 10">
        <text>sn-glycerol 3-phosphate + NADP(+) = dihydroxyacetone phosphate + NADPH + H(+)</text>
        <dbReference type="Rhea" id="RHEA:11096"/>
        <dbReference type="ChEBI" id="CHEBI:15378"/>
        <dbReference type="ChEBI" id="CHEBI:57597"/>
        <dbReference type="ChEBI" id="CHEBI:57642"/>
        <dbReference type="ChEBI" id="CHEBI:57783"/>
        <dbReference type="ChEBI" id="CHEBI:58349"/>
        <dbReference type="EC" id="1.1.1.94"/>
    </reaction>
</comment>
<dbReference type="Gene3D" id="1.10.1040.10">
    <property type="entry name" value="N-(1-d-carboxylethyl)-l-norvaline Dehydrogenase, domain 2"/>
    <property type="match status" value="1"/>
</dbReference>
<keyword evidence="8" id="KW-0547">Nucleotide-binding</keyword>
<feature type="binding site" evidence="8">
    <location>
        <position position="254"/>
    </location>
    <ligand>
        <name>sn-glycerol 3-phosphate</name>
        <dbReference type="ChEBI" id="CHEBI:57597"/>
    </ligand>
</feature>
<dbReference type="PANTHER" id="PTHR11728:SF1">
    <property type="entry name" value="GLYCEROL-3-PHOSPHATE DEHYDROGENASE [NAD(+)] 2, CHLOROPLASTIC"/>
    <property type="match status" value="1"/>
</dbReference>
<gene>
    <name evidence="8" type="primary">gpsA</name>
    <name evidence="13" type="ORF">GCM10009811_24140</name>
</gene>
<feature type="binding site" evidence="8">
    <location>
        <position position="243"/>
    </location>
    <ligand>
        <name>sn-glycerol 3-phosphate</name>
        <dbReference type="ChEBI" id="CHEBI:57597"/>
    </ligand>
</feature>
<sequence>MRRPHVTILGGGSWGTAVASIAARNAPTTIWARDEATVEDINTRHINSRYLGDLPINPALRATTDLAQAVAQADVLVLGVPSQACRAVLGEAADHLRPWVPVVSLVKGLEQGSQLRMTEVVSEVLPGHPVGVLNGPNIAREIVQGYAAAATLAMPDQQLAESLQGILRSTMFRVYTSTDVVGVEVAGALKNIFAIATGFGDGLEAGDNTRAMVITRSLRELTRLGVAMGGHEQTFSGLAGMGDLIATCTSPHSRNRRVGIMLAQGKNLDEIAAELKQVAEGVKSSSVVVELAREHGVEMRIAREVDAVINHGQAVVKAYRGLLREAPEHEFHGESW</sequence>
<feature type="domain" description="Glycerol-3-phosphate dehydrogenase NAD-dependent C-terminal" evidence="12">
    <location>
        <begin position="179"/>
        <end position="318"/>
    </location>
</feature>
<evidence type="ECO:0000256" key="10">
    <source>
        <dbReference type="RuleBase" id="RU000439"/>
    </source>
</evidence>
<keyword evidence="5 8" id="KW-0443">Lipid metabolism</keyword>
<dbReference type="PIRSF" id="PIRSF000114">
    <property type="entry name" value="Glycerol-3-P_dh"/>
    <property type="match status" value="1"/>
</dbReference>
<dbReference type="PANTHER" id="PTHR11728">
    <property type="entry name" value="GLYCEROL-3-PHOSPHATE DEHYDROGENASE"/>
    <property type="match status" value="1"/>
</dbReference>
<proteinExistence type="inferred from homology"/>
<dbReference type="InterPro" id="IPR011128">
    <property type="entry name" value="G3P_DH_NAD-dep_N"/>
</dbReference>
<feature type="binding site" evidence="8">
    <location>
        <position position="190"/>
    </location>
    <ligand>
        <name>sn-glycerol 3-phosphate</name>
        <dbReference type="ChEBI" id="CHEBI:57597"/>
    </ligand>
</feature>
<keyword evidence="14" id="KW-1185">Reference proteome</keyword>
<comment type="subcellular location">
    <subcellularLocation>
        <location evidence="8">Cytoplasm</location>
    </subcellularLocation>
</comment>
<dbReference type="SUPFAM" id="SSF48179">
    <property type="entry name" value="6-phosphogluconate dehydrogenase C-terminal domain-like"/>
    <property type="match status" value="1"/>
</dbReference>
<dbReference type="Proteomes" id="UP001499938">
    <property type="component" value="Unassembled WGS sequence"/>
</dbReference>
<feature type="binding site" evidence="8">
    <location>
        <position position="50"/>
    </location>
    <ligand>
        <name>NADPH</name>
        <dbReference type="ChEBI" id="CHEBI:57783"/>
    </ligand>
</feature>
<comment type="pathway">
    <text evidence="8">Membrane lipid metabolism; glycerophospholipid metabolism.</text>
</comment>
<feature type="active site" description="Proton acceptor" evidence="8">
    <location>
        <position position="190"/>
    </location>
</feature>
<comment type="function">
    <text evidence="8">Catalyzes the reduction of the glycolytic intermediate dihydroxyacetone phosphate (DHAP) to sn-glycerol 3-phosphate (G3P), the key precursor for phospholipid synthesis.</text>
</comment>
<feature type="binding site" evidence="8">
    <location>
        <position position="107"/>
    </location>
    <ligand>
        <name>sn-glycerol 3-phosphate</name>
        <dbReference type="ChEBI" id="CHEBI:57597"/>
    </ligand>
</feature>
<dbReference type="NCBIfam" id="NF000940">
    <property type="entry name" value="PRK00094.1-2"/>
    <property type="match status" value="1"/>
</dbReference>
<dbReference type="InterPro" id="IPR036291">
    <property type="entry name" value="NAD(P)-bd_dom_sf"/>
</dbReference>
<feature type="binding site" evidence="8">
    <location>
        <position position="280"/>
    </location>
    <ligand>
        <name>NADPH</name>
        <dbReference type="ChEBI" id="CHEBI:57783"/>
    </ligand>
</feature>
<dbReference type="Gene3D" id="3.40.50.720">
    <property type="entry name" value="NAD(P)-binding Rossmann-like Domain"/>
    <property type="match status" value="1"/>
</dbReference>
<evidence type="ECO:0000259" key="12">
    <source>
        <dbReference type="Pfam" id="PF07479"/>
    </source>
</evidence>
<comment type="caution">
    <text evidence="8">Lacks conserved residue(s) required for the propagation of feature annotation.</text>
</comment>
<feature type="binding site" evidence="8">
    <location>
        <position position="254"/>
    </location>
    <ligand>
        <name>NADPH</name>
        <dbReference type="ChEBI" id="CHEBI:57783"/>
    </ligand>
</feature>
<comment type="similarity">
    <text evidence="1 8 9">Belongs to the NAD-dependent glycerol-3-phosphate dehydrogenase family.</text>
</comment>
<feature type="binding site" evidence="8">
    <location>
        <position position="135"/>
    </location>
    <ligand>
        <name>sn-glycerol 3-phosphate</name>
        <dbReference type="ChEBI" id="CHEBI:57597"/>
    </ligand>
</feature>
<evidence type="ECO:0000256" key="4">
    <source>
        <dbReference type="ARBA" id="ARBA00023027"/>
    </source>
</evidence>
<organism evidence="13 14">
    <name type="scientific">Nostocoides veronense</name>
    <dbReference type="NCBI Taxonomy" id="330836"/>
    <lineage>
        <taxon>Bacteria</taxon>
        <taxon>Bacillati</taxon>
        <taxon>Actinomycetota</taxon>
        <taxon>Actinomycetes</taxon>
        <taxon>Micrococcales</taxon>
        <taxon>Intrasporangiaceae</taxon>
        <taxon>Nostocoides</taxon>
    </lineage>
</organism>
<dbReference type="InterPro" id="IPR006168">
    <property type="entry name" value="G3P_DH_NAD-dep"/>
</dbReference>
<dbReference type="Pfam" id="PF07479">
    <property type="entry name" value="NAD_Gly3P_dh_C"/>
    <property type="match status" value="1"/>
</dbReference>
<dbReference type="NCBIfam" id="NF000942">
    <property type="entry name" value="PRK00094.1-4"/>
    <property type="match status" value="1"/>
</dbReference>
<dbReference type="RefSeq" id="WP_344085591.1">
    <property type="nucleotide sequence ID" value="NZ_BAAAPO010000038.1"/>
</dbReference>
<protein>
    <recommendedName>
        <fullName evidence="8">Glycerol-3-phosphate dehydrogenase [NAD(P)+]</fullName>
        <ecNumber evidence="8">1.1.1.94</ecNumber>
    </recommendedName>
    <alternativeName>
        <fullName evidence="8">NAD(P)(+)-dependent glycerol-3-phosphate dehydrogenase</fullName>
    </alternativeName>
    <alternativeName>
        <fullName evidence="8">NAD(P)H-dependent dihydroxyacetone-phosphate reductase</fullName>
    </alternativeName>
</protein>
<evidence type="ECO:0000256" key="5">
    <source>
        <dbReference type="ARBA" id="ARBA00023098"/>
    </source>
</evidence>
<dbReference type="PROSITE" id="PS00957">
    <property type="entry name" value="NAD_G3PDH"/>
    <property type="match status" value="1"/>
</dbReference>
<dbReference type="EMBL" id="BAAAPO010000038">
    <property type="protein sequence ID" value="GAA1799367.1"/>
    <property type="molecule type" value="Genomic_DNA"/>
</dbReference>
<evidence type="ECO:0000256" key="9">
    <source>
        <dbReference type="RuleBase" id="RU000437"/>
    </source>
</evidence>